<feature type="domain" description="Zn(2)-C6 fungal-type" evidence="7">
    <location>
        <begin position="18"/>
        <end position="65"/>
    </location>
</feature>
<dbReference type="PANTHER" id="PTHR47338">
    <property type="entry name" value="ZN(II)2CYS6 TRANSCRIPTION FACTOR (EUROFUNG)-RELATED"/>
    <property type="match status" value="1"/>
</dbReference>
<dbReference type="InParanoid" id="A0A0H2RSC6"/>
<comment type="subcellular location">
    <subcellularLocation>
        <location evidence="1">Nucleus</location>
    </subcellularLocation>
</comment>
<feature type="compositionally biased region" description="Low complexity" evidence="6">
    <location>
        <begin position="105"/>
        <end position="115"/>
    </location>
</feature>
<dbReference type="GO" id="GO:0008270">
    <property type="term" value="F:zinc ion binding"/>
    <property type="evidence" value="ECO:0007669"/>
    <property type="project" value="InterPro"/>
</dbReference>
<evidence type="ECO:0000256" key="1">
    <source>
        <dbReference type="ARBA" id="ARBA00004123"/>
    </source>
</evidence>
<dbReference type="Gene3D" id="4.10.240.10">
    <property type="entry name" value="Zn(2)-C6 fungal-type DNA-binding domain"/>
    <property type="match status" value="1"/>
</dbReference>
<dbReference type="PANTHER" id="PTHR47338:SF29">
    <property type="entry name" value="ZN(2)-C6 FUNGAL-TYPE DOMAIN-CONTAINING PROTEIN"/>
    <property type="match status" value="1"/>
</dbReference>
<dbReference type="InterPro" id="IPR001138">
    <property type="entry name" value="Zn2Cys6_DnaBD"/>
</dbReference>
<dbReference type="STRING" id="27342.A0A0H2RSC6"/>
<dbReference type="AlphaFoldDB" id="A0A0H2RSC6"/>
<dbReference type="GO" id="GO:0003677">
    <property type="term" value="F:DNA binding"/>
    <property type="evidence" value="ECO:0007669"/>
    <property type="project" value="InterPro"/>
</dbReference>
<feature type="region of interest" description="Disordered" evidence="6">
    <location>
        <begin position="745"/>
        <end position="779"/>
    </location>
</feature>
<name>A0A0H2RSC6_9AGAM</name>
<dbReference type="CDD" id="cd00067">
    <property type="entry name" value="GAL4"/>
    <property type="match status" value="1"/>
</dbReference>
<dbReference type="SUPFAM" id="SSF57701">
    <property type="entry name" value="Zn2/Cys6 DNA-binding domain"/>
    <property type="match status" value="1"/>
</dbReference>
<feature type="compositionally biased region" description="Polar residues" evidence="6">
    <location>
        <begin position="116"/>
        <end position="138"/>
    </location>
</feature>
<dbReference type="SMART" id="SM00066">
    <property type="entry name" value="GAL4"/>
    <property type="match status" value="1"/>
</dbReference>
<dbReference type="Pfam" id="PF04082">
    <property type="entry name" value="Fungal_trans"/>
    <property type="match status" value="1"/>
</dbReference>
<keyword evidence="5" id="KW-0539">Nucleus</keyword>
<organism evidence="8 9">
    <name type="scientific">Schizopora paradoxa</name>
    <dbReference type="NCBI Taxonomy" id="27342"/>
    <lineage>
        <taxon>Eukaryota</taxon>
        <taxon>Fungi</taxon>
        <taxon>Dikarya</taxon>
        <taxon>Basidiomycota</taxon>
        <taxon>Agaricomycotina</taxon>
        <taxon>Agaricomycetes</taxon>
        <taxon>Hymenochaetales</taxon>
        <taxon>Schizoporaceae</taxon>
        <taxon>Schizopora</taxon>
    </lineage>
</organism>
<evidence type="ECO:0000259" key="7">
    <source>
        <dbReference type="PROSITE" id="PS50048"/>
    </source>
</evidence>
<evidence type="ECO:0000256" key="4">
    <source>
        <dbReference type="ARBA" id="ARBA00023163"/>
    </source>
</evidence>
<dbReference type="GO" id="GO:0005634">
    <property type="term" value="C:nucleus"/>
    <property type="evidence" value="ECO:0007669"/>
    <property type="project" value="UniProtKB-SubCell"/>
</dbReference>
<reference evidence="8 9" key="1">
    <citation type="submission" date="2015-04" db="EMBL/GenBank/DDBJ databases">
        <title>Complete genome sequence of Schizopora paradoxa KUC8140, a cosmopolitan wood degrader in East Asia.</title>
        <authorList>
            <consortium name="DOE Joint Genome Institute"/>
            <person name="Min B."/>
            <person name="Park H."/>
            <person name="Jang Y."/>
            <person name="Kim J.-J."/>
            <person name="Kim K.H."/>
            <person name="Pangilinan J."/>
            <person name="Lipzen A."/>
            <person name="Riley R."/>
            <person name="Grigoriev I.V."/>
            <person name="Spatafora J.W."/>
            <person name="Choi I.-G."/>
        </authorList>
    </citation>
    <scope>NUCLEOTIDE SEQUENCE [LARGE SCALE GENOMIC DNA]</scope>
    <source>
        <strain evidence="8 9">KUC8140</strain>
    </source>
</reference>
<dbReference type="PROSITE" id="PS50048">
    <property type="entry name" value="ZN2_CY6_FUNGAL_2"/>
    <property type="match status" value="1"/>
</dbReference>
<dbReference type="InterPro" id="IPR036864">
    <property type="entry name" value="Zn2-C6_fun-type_DNA-bd_sf"/>
</dbReference>
<keyword evidence="3" id="KW-0805">Transcription regulation</keyword>
<dbReference type="CDD" id="cd12148">
    <property type="entry name" value="fungal_TF_MHR"/>
    <property type="match status" value="1"/>
</dbReference>
<keyword evidence="4" id="KW-0804">Transcription</keyword>
<feature type="region of interest" description="Disordered" evidence="6">
    <location>
        <begin position="157"/>
        <end position="190"/>
    </location>
</feature>
<dbReference type="OrthoDB" id="5600212at2759"/>
<keyword evidence="2" id="KW-0479">Metal-binding</keyword>
<dbReference type="GO" id="GO:0006351">
    <property type="term" value="P:DNA-templated transcription"/>
    <property type="evidence" value="ECO:0007669"/>
    <property type="project" value="InterPro"/>
</dbReference>
<evidence type="ECO:0000256" key="2">
    <source>
        <dbReference type="ARBA" id="ARBA00022723"/>
    </source>
</evidence>
<dbReference type="InterPro" id="IPR007219">
    <property type="entry name" value="XnlR_reg_dom"/>
</dbReference>
<evidence type="ECO:0000313" key="9">
    <source>
        <dbReference type="Proteomes" id="UP000053477"/>
    </source>
</evidence>
<feature type="region of interest" description="Disordered" evidence="6">
    <location>
        <begin position="98"/>
        <end position="138"/>
    </location>
</feature>
<proteinExistence type="predicted"/>
<sequence>MPRASSNSAAPVLRRNQACRTCRKKKLKCDAARPHCGACVKAWRGMTQVPPPDGYVHPSEPQCSYDPIEGLTLSESINPTERIRQLEEQVASLKSRLQDNGIVDSPGSSSGFSSGTAGAQRQSSLAPPQYSIGVSATGSPGNLPEISLPRAGLDFSTGLGVGGSSPGSVARSTTNSPQLRNIPGSQLDSGGNTEVLLSGWSADFPPRSDMMRLITAFFAFDPCGSRMIQRADFMHSLNFSPRDPRFPHPALLHAICASASRWVMNDFVLFPNGTRRNEFADYHAGKTRQYIDRTMASGADIFQVLQACIILSWFLYAEGRWVEVWIFCSFQIRVAIPLRLNHPKTFTSHGSASPGAYLAPPKDQTDLEMRRRTWWMSVIFDRIVSVGGWIHGIEEQRIATEFPLRMSDFEAYVTVPDNPQDLRSEGLYTTHLPQYTDAFLLLIKAVMLFGKVTDINTDYQLSHPSSPRRTDDPFERPGFPELDELVAVQFIRSLPPEYAHCLSSKSHPDFGEILDTDLYLVHVVPHAAAITLHNPYITFEDPSSRSTARCSDAADAILNTLLQLYQLQDHASYLTKLHPFVVICWYLACVVKVQICKRMIEIGDSEGEVRVWGEINMLRWAMCEFGTYSPIGVRQDKLLKTLMEDIVRSTSQERPLEVKLPLYPFSRTSAFEGINGSNVPMTVIAAPLPPADASDDADPVVVVPQAQSPSFMVNGSESNGIHGMNGMNGMNGVHVAQTMGVSMQTPSYNSPPQTNGTWHNQYVTPSPPSYGSNASSYMH</sequence>
<gene>
    <name evidence="8" type="ORF">SCHPADRAFT_872640</name>
</gene>
<accession>A0A0H2RSC6</accession>
<dbReference type="Pfam" id="PF00172">
    <property type="entry name" value="Zn_clus"/>
    <property type="match status" value="1"/>
</dbReference>
<evidence type="ECO:0000256" key="6">
    <source>
        <dbReference type="SAM" id="MobiDB-lite"/>
    </source>
</evidence>
<evidence type="ECO:0000313" key="8">
    <source>
        <dbReference type="EMBL" id="KLO14477.1"/>
    </source>
</evidence>
<dbReference type="InterPro" id="IPR050815">
    <property type="entry name" value="TF_fung"/>
</dbReference>
<keyword evidence="9" id="KW-1185">Reference proteome</keyword>
<dbReference type="EMBL" id="KQ085943">
    <property type="protein sequence ID" value="KLO14477.1"/>
    <property type="molecule type" value="Genomic_DNA"/>
</dbReference>
<dbReference type="GO" id="GO:0000981">
    <property type="term" value="F:DNA-binding transcription factor activity, RNA polymerase II-specific"/>
    <property type="evidence" value="ECO:0007669"/>
    <property type="project" value="InterPro"/>
</dbReference>
<feature type="compositionally biased region" description="Polar residues" evidence="6">
    <location>
        <begin position="173"/>
        <end position="190"/>
    </location>
</feature>
<dbReference type="Proteomes" id="UP000053477">
    <property type="component" value="Unassembled WGS sequence"/>
</dbReference>
<protein>
    <recommendedName>
        <fullName evidence="7">Zn(2)-C6 fungal-type domain-containing protein</fullName>
    </recommendedName>
</protein>
<evidence type="ECO:0000256" key="5">
    <source>
        <dbReference type="ARBA" id="ARBA00023242"/>
    </source>
</evidence>
<evidence type="ECO:0000256" key="3">
    <source>
        <dbReference type="ARBA" id="ARBA00023015"/>
    </source>
</evidence>